<evidence type="ECO:0000313" key="1">
    <source>
        <dbReference type="EMBL" id="RCS73327.1"/>
    </source>
</evidence>
<proteinExistence type="predicted"/>
<keyword evidence="2" id="KW-1185">Reference proteome</keyword>
<reference evidence="1 2" key="1">
    <citation type="journal article" date="2017" name="Elife">
        <title>Extensive horizontal gene transfer in cheese-associated bacteria.</title>
        <authorList>
            <person name="Bonham K.S."/>
            <person name="Wolfe B.E."/>
            <person name="Dutton R.J."/>
        </authorList>
    </citation>
    <scope>NUCLEOTIDE SEQUENCE [LARGE SCALE GENOMIC DNA]</scope>
    <source>
        <strain evidence="1 2">JB196</strain>
    </source>
</reference>
<organism evidence="1 2">
    <name type="scientific">Vibrio casei</name>
    <dbReference type="NCBI Taxonomy" id="673372"/>
    <lineage>
        <taxon>Bacteria</taxon>
        <taxon>Pseudomonadati</taxon>
        <taxon>Pseudomonadota</taxon>
        <taxon>Gammaproteobacteria</taxon>
        <taxon>Vibrionales</taxon>
        <taxon>Vibrionaceae</taxon>
        <taxon>Vibrio</taxon>
    </lineage>
</organism>
<evidence type="ECO:0000313" key="2">
    <source>
        <dbReference type="Proteomes" id="UP000252479"/>
    </source>
</evidence>
<sequence>MNVDKAKKRIAKKVKNGFKGYPLVTITYFGRDKNMATEVTISYLQDENEELQVQRFKCENEIREDEVIQSVLLKIIERSDSMSVVELDGVIPL</sequence>
<dbReference type="EMBL" id="QPGL01000001">
    <property type="protein sequence ID" value="RCS73327.1"/>
    <property type="molecule type" value="Genomic_DNA"/>
</dbReference>
<gene>
    <name evidence="1" type="ORF">CIK83_06675</name>
</gene>
<comment type="caution">
    <text evidence="1">The sequence shown here is derived from an EMBL/GenBank/DDBJ whole genome shotgun (WGS) entry which is preliminary data.</text>
</comment>
<dbReference type="GeneID" id="303188598"/>
<dbReference type="RefSeq" id="WP_086958261.1">
    <property type="nucleotide sequence ID" value="NZ_AP018680.1"/>
</dbReference>
<dbReference type="OrthoDB" id="5770315at2"/>
<dbReference type="Proteomes" id="UP000252479">
    <property type="component" value="Unassembled WGS sequence"/>
</dbReference>
<accession>A0A368LNA4</accession>
<protein>
    <submittedName>
        <fullName evidence="1">Uncharacterized protein</fullName>
    </submittedName>
</protein>
<name>A0A368LNA4_9VIBR</name>
<dbReference type="AlphaFoldDB" id="A0A368LNA4"/>